<evidence type="ECO:0000313" key="1">
    <source>
        <dbReference type="EMBL" id="MBK1867135.1"/>
    </source>
</evidence>
<evidence type="ECO:0000313" key="2">
    <source>
        <dbReference type="Proteomes" id="UP000616151"/>
    </source>
</evidence>
<comment type="caution">
    <text evidence="1">The sequence shown here is derived from an EMBL/GenBank/DDBJ whole genome shotgun (WGS) entry which is preliminary data.</text>
</comment>
<organism evidence="1 2">
    <name type="scientific">Taklimakanibacter albus</name>
    <dbReference type="NCBI Taxonomy" id="2800327"/>
    <lineage>
        <taxon>Bacteria</taxon>
        <taxon>Pseudomonadati</taxon>
        <taxon>Pseudomonadota</taxon>
        <taxon>Alphaproteobacteria</taxon>
        <taxon>Hyphomicrobiales</taxon>
        <taxon>Aestuariivirgaceae</taxon>
        <taxon>Taklimakanibacter</taxon>
    </lineage>
</organism>
<reference evidence="1" key="1">
    <citation type="submission" date="2021-01" db="EMBL/GenBank/DDBJ databases">
        <authorList>
            <person name="Sun Q."/>
        </authorList>
    </citation>
    <scope>NUCLEOTIDE SEQUENCE</scope>
    <source>
        <strain evidence="1">YIM B02566</strain>
    </source>
</reference>
<name>A0ACC5R3F1_9HYPH</name>
<dbReference type="EMBL" id="JAENHL010000007">
    <property type="protein sequence ID" value="MBK1867135.1"/>
    <property type="molecule type" value="Genomic_DNA"/>
</dbReference>
<dbReference type="Proteomes" id="UP000616151">
    <property type="component" value="Unassembled WGS sequence"/>
</dbReference>
<proteinExistence type="predicted"/>
<accession>A0ACC5R3F1</accession>
<protein>
    <submittedName>
        <fullName evidence="1">Helix-turn-helix domain-containing protein</fullName>
    </submittedName>
</protein>
<sequence length="323" mass="36604">MKLGLRAFSTEEVPAAARLAAWRDFMNQVYYCVDVKPRIDGEVQGELHEAVLGPIGLSSFKSSQQRVFRYAEAAKEDGAENFVFIFPLKRQLYFDQRGRSGFIDPGGVALLNSSEYYEAACSDDFENLTLKIPCAILRGRLPSIDTLCARENIANATLSATIGQMATRLMRPDMPWSPEAADRLSEPLLDMLCLMLETAQQAGQQEFEDRSLAHVMFKRLSAYMKEHLGDGELSPAKVAQAHRISLRYLFKLFKMHGTTFGHELMELRLQEARRQILTAYRTGNSLQQIAFLCGFASQSHFSTRYRERFGESPRESRWSQTSS</sequence>
<keyword evidence="2" id="KW-1185">Reference proteome</keyword>
<gene>
    <name evidence="1" type="ORF">JHL16_12335</name>
</gene>